<evidence type="ECO:0000256" key="3">
    <source>
        <dbReference type="ARBA" id="ARBA00022989"/>
    </source>
</evidence>
<feature type="transmembrane region" description="Helical" evidence="6">
    <location>
        <begin position="174"/>
        <end position="194"/>
    </location>
</feature>
<keyword evidence="4 6" id="KW-0472">Membrane</keyword>
<evidence type="ECO:0000256" key="5">
    <source>
        <dbReference type="SAM" id="MobiDB-lite"/>
    </source>
</evidence>
<accession>A0A329MJ96</accession>
<feature type="transmembrane region" description="Helical" evidence="6">
    <location>
        <begin position="74"/>
        <end position="94"/>
    </location>
</feature>
<evidence type="ECO:0000313" key="8">
    <source>
        <dbReference type="EMBL" id="RAV19426.1"/>
    </source>
</evidence>
<dbReference type="Pfam" id="PF04893">
    <property type="entry name" value="Yip1"/>
    <property type="match status" value="1"/>
</dbReference>
<gene>
    <name evidence="8" type="ORF">DQG23_20745</name>
</gene>
<dbReference type="GO" id="GO:0016020">
    <property type="term" value="C:membrane"/>
    <property type="evidence" value="ECO:0007669"/>
    <property type="project" value="UniProtKB-SubCell"/>
</dbReference>
<proteinExistence type="predicted"/>
<feature type="compositionally biased region" description="Basic and acidic residues" evidence="5">
    <location>
        <begin position="1"/>
        <end position="16"/>
    </location>
</feature>
<name>A0A329MJ96_9BACL</name>
<dbReference type="InterPro" id="IPR006977">
    <property type="entry name" value="Yip1_dom"/>
</dbReference>
<feature type="domain" description="Yip1" evidence="7">
    <location>
        <begin position="53"/>
        <end position="223"/>
    </location>
</feature>
<reference evidence="8 9" key="1">
    <citation type="journal article" date="2009" name="Int. J. Syst. Evol. Microbiol.">
        <title>Paenibacillus contaminans sp. nov., isolated from a contaminated laboratory plate.</title>
        <authorList>
            <person name="Chou J.H."/>
            <person name="Lee J.H."/>
            <person name="Lin M.C."/>
            <person name="Chang P.S."/>
            <person name="Arun A.B."/>
            <person name="Young C.C."/>
            <person name="Chen W.M."/>
        </authorList>
    </citation>
    <scope>NUCLEOTIDE SEQUENCE [LARGE SCALE GENOMIC DNA]</scope>
    <source>
        <strain evidence="8 9">CKOBP-6</strain>
    </source>
</reference>
<feature type="region of interest" description="Disordered" evidence="5">
    <location>
        <begin position="1"/>
        <end position="25"/>
    </location>
</feature>
<dbReference type="Proteomes" id="UP000250369">
    <property type="component" value="Unassembled WGS sequence"/>
</dbReference>
<evidence type="ECO:0000256" key="2">
    <source>
        <dbReference type="ARBA" id="ARBA00022692"/>
    </source>
</evidence>
<keyword evidence="9" id="KW-1185">Reference proteome</keyword>
<sequence length="249" mass="27953">MEALKLQHDPNDRTETSSRIPGGGGSGILSKIRSGSFWAQLLLDVRFQLKQSFRVLKHPFEVFWEIRYAGEGSMAAAVLLLVAAYAFLVLSKLATSYLFNPAGVDGISLLTLLLQYVLPWITWVIANYMIGSIMKGQGKWTEVFVGSAYALMPFLIISLPLAVLSNVLTLNEKVVYDFGNTVMIGWTLLLFFIMAKEIHNYEIGEAALNVFLSVLFMFAVWILLFILAGLTFQLYDFLVQIVTEVTYRD</sequence>
<organism evidence="8 9">
    <name type="scientific">Paenibacillus contaminans</name>
    <dbReference type="NCBI Taxonomy" id="450362"/>
    <lineage>
        <taxon>Bacteria</taxon>
        <taxon>Bacillati</taxon>
        <taxon>Bacillota</taxon>
        <taxon>Bacilli</taxon>
        <taxon>Bacillales</taxon>
        <taxon>Paenibacillaceae</taxon>
        <taxon>Paenibacillus</taxon>
    </lineage>
</organism>
<comment type="caution">
    <text evidence="8">The sequence shown here is derived from an EMBL/GenBank/DDBJ whole genome shotgun (WGS) entry which is preliminary data.</text>
</comment>
<evidence type="ECO:0000256" key="1">
    <source>
        <dbReference type="ARBA" id="ARBA00004141"/>
    </source>
</evidence>
<comment type="subcellular location">
    <subcellularLocation>
        <location evidence="1">Membrane</location>
        <topology evidence="1">Multi-pass membrane protein</topology>
    </subcellularLocation>
</comment>
<feature type="transmembrane region" description="Helical" evidence="6">
    <location>
        <begin position="143"/>
        <end position="168"/>
    </location>
</feature>
<dbReference type="RefSeq" id="WP_113032786.1">
    <property type="nucleotide sequence ID" value="NZ_QMFB01000012.1"/>
</dbReference>
<evidence type="ECO:0000256" key="4">
    <source>
        <dbReference type="ARBA" id="ARBA00023136"/>
    </source>
</evidence>
<protein>
    <recommendedName>
        <fullName evidence="7">Yip1 domain-containing protein</fullName>
    </recommendedName>
</protein>
<dbReference type="EMBL" id="QMFB01000012">
    <property type="protein sequence ID" value="RAV19426.1"/>
    <property type="molecule type" value="Genomic_DNA"/>
</dbReference>
<feature type="transmembrane region" description="Helical" evidence="6">
    <location>
        <begin position="206"/>
        <end position="230"/>
    </location>
</feature>
<evidence type="ECO:0000313" key="9">
    <source>
        <dbReference type="Proteomes" id="UP000250369"/>
    </source>
</evidence>
<keyword evidence="2 6" id="KW-0812">Transmembrane</keyword>
<evidence type="ECO:0000256" key="6">
    <source>
        <dbReference type="SAM" id="Phobius"/>
    </source>
</evidence>
<feature type="transmembrane region" description="Helical" evidence="6">
    <location>
        <begin position="106"/>
        <end position="131"/>
    </location>
</feature>
<keyword evidence="3 6" id="KW-1133">Transmembrane helix</keyword>
<dbReference type="AlphaFoldDB" id="A0A329MJ96"/>
<dbReference type="OrthoDB" id="359441at2"/>
<evidence type="ECO:0000259" key="7">
    <source>
        <dbReference type="Pfam" id="PF04893"/>
    </source>
</evidence>